<gene>
    <name evidence="1" type="ORF">SAMN05414137_121105</name>
</gene>
<dbReference type="CDD" id="cd03443">
    <property type="entry name" value="PaaI_thioesterase"/>
    <property type="match status" value="1"/>
</dbReference>
<evidence type="ECO:0000313" key="1">
    <source>
        <dbReference type="EMBL" id="SEM24407.1"/>
    </source>
</evidence>
<accession>A0A1H7WU40</accession>
<dbReference type="EMBL" id="FOAZ01000021">
    <property type="protein sequence ID" value="SEM24407.1"/>
    <property type="molecule type" value="Genomic_DNA"/>
</dbReference>
<dbReference type="AlphaFoldDB" id="A0A1H7WU40"/>
<dbReference type="Proteomes" id="UP000183015">
    <property type="component" value="Unassembled WGS sequence"/>
</dbReference>
<protein>
    <submittedName>
        <fullName evidence="1">Acyl-coenzyme A thioesterase PaaI, contains HGG motif</fullName>
    </submittedName>
</protein>
<dbReference type="STRING" id="235985.SAMN05414137_121105"/>
<reference evidence="2" key="1">
    <citation type="submission" date="2016-10" db="EMBL/GenBank/DDBJ databases">
        <authorList>
            <person name="Varghese N."/>
        </authorList>
    </citation>
    <scope>NUCLEOTIDE SEQUENCE [LARGE SCALE GENOMIC DNA]</scope>
    <source>
        <strain evidence="2">DSM 45096 / BCRC 16803 / CGMCC 4.1857 / CIP 109030 / JCM 12277 / KCTC 19219 / NBRC 100920 / 33214</strain>
    </source>
</reference>
<dbReference type="SUPFAM" id="SSF54637">
    <property type="entry name" value="Thioesterase/thiol ester dehydrase-isomerase"/>
    <property type="match status" value="1"/>
</dbReference>
<dbReference type="InterPro" id="IPR027961">
    <property type="entry name" value="DUF4442"/>
</dbReference>
<evidence type="ECO:0000313" key="2">
    <source>
        <dbReference type="Proteomes" id="UP000183015"/>
    </source>
</evidence>
<proteinExistence type="predicted"/>
<dbReference type="eggNOG" id="COG2050">
    <property type="taxonomic scope" value="Bacteria"/>
</dbReference>
<dbReference type="Pfam" id="PF14539">
    <property type="entry name" value="DUF4442"/>
    <property type="match status" value="1"/>
</dbReference>
<sequence length="185" mass="19442">MLLPRGRRLARLGQGLPGSALAGLLLVGNIGRMTQAMPSIAELLPATVPMVRTLNLAFDECTATRAVLRMPDQAPFHNHVGGPHAGAMFTLAESASGAIVLAAFGDQLSRAVPLAVDARIAYKKLAMGEVTATAELGRPAAEVVAELDAGQRPEFPVEVTIRRADGEVTGEMTITWTLKPNRPAA</sequence>
<keyword evidence="2" id="KW-1185">Reference proteome</keyword>
<organism evidence="1 2">
    <name type="scientific">Streptacidiphilus jiangxiensis</name>
    <dbReference type="NCBI Taxonomy" id="235985"/>
    <lineage>
        <taxon>Bacteria</taxon>
        <taxon>Bacillati</taxon>
        <taxon>Actinomycetota</taxon>
        <taxon>Actinomycetes</taxon>
        <taxon>Kitasatosporales</taxon>
        <taxon>Streptomycetaceae</taxon>
        <taxon>Streptacidiphilus</taxon>
    </lineage>
</organism>
<dbReference type="InterPro" id="IPR029069">
    <property type="entry name" value="HotDog_dom_sf"/>
</dbReference>
<name>A0A1H7WU40_STRJI</name>
<dbReference type="Gene3D" id="3.10.129.10">
    <property type="entry name" value="Hotdog Thioesterase"/>
    <property type="match status" value="1"/>
</dbReference>